<evidence type="ECO:0000313" key="7">
    <source>
        <dbReference type="Proteomes" id="UP000241890"/>
    </source>
</evidence>
<feature type="compositionally biased region" description="Low complexity" evidence="3">
    <location>
        <begin position="73"/>
        <end position="89"/>
    </location>
</feature>
<dbReference type="SUPFAM" id="SSF46689">
    <property type="entry name" value="Homeodomain-like"/>
    <property type="match status" value="1"/>
</dbReference>
<dbReference type="AlphaFoldDB" id="A0A2R5G4C0"/>
<feature type="region of interest" description="Disordered" evidence="3">
    <location>
        <begin position="1"/>
        <end position="104"/>
    </location>
</feature>
<feature type="compositionally biased region" description="Polar residues" evidence="3">
    <location>
        <begin position="1"/>
        <end position="15"/>
    </location>
</feature>
<dbReference type="InterPro" id="IPR050560">
    <property type="entry name" value="MYB_TF"/>
</dbReference>
<reference evidence="6 7" key="1">
    <citation type="submission" date="2017-12" db="EMBL/GenBank/DDBJ databases">
        <title>Sequencing, de novo assembly and annotation of complete genome of a new Thraustochytrid species, strain FCC1311.</title>
        <authorList>
            <person name="Sedici K."/>
            <person name="Godart F."/>
            <person name="Aiese Cigliano R."/>
            <person name="Sanseverino W."/>
            <person name="Barakat M."/>
            <person name="Ortet P."/>
            <person name="Marechal E."/>
            <person name="Cagnac O."/>
            <person name="Amato A."/>
        </authorList>
    </citation>
    <scope>NUCLEOTIDE SEQUENCE [LARGE SCALE GENOMIC DNA]</scope>
</reference>
<dbReference type="PANTHER" id="PTHR45614">
    <property type="entry name" value="MYB PROTEIN-RELATED"/>
    <property type="match status" value="1"/>
</dbReference>
<feature type="region of interest" description="Disordered" evidence="3">
    <location>
        <begin position="202"/>
        <end position="242"/>
    </location>
</feature>
<dbReference type="PROSITE" id="PS50090">
    <property type="entry name" value="MYB_LIKE"/>
    <property type="match status" value="2"/>
</dbReference>
<dbReference type="InterPro" id="IPR017930">
    <property type="entry name" value="Myb_dom"/>
</dbReference>
<dbReference type="CDD" id="cd00167">
    <property type="entry name" value="SANT"/>
    <property type="match status" value="2"/>
</dbReference>
<dbReference type="GO" id="GO:0005634">
    <property type="term" value="C:nucleus"/>
    <property type="evidence" value="ECO:0007669"/>
    <property type="project" value="TreeGrafter"/>
</dbReference>
<keyword evidence="2" id="KW-0238">DNA-binding</keyword>
<dbReference type="Pfam" id="PF13921">
    <property type="entry name" value="Myb_DNA-bind_6"/>
    <property type="match status" value="1"/>
</dbReference>
<keyword evidence="7" id="KW-1185">Reference proteome</keyword>
<evidence type="ECO:0000259" key="4">
    <source>
        <dbReference type="PROSITE" id="PS50090"/>
    </source>
</evidence>
<feature type="domain" description="Myb-like" evidence="4">
    <location>
        <begin position="98"/>
        <end position="149"/>
    </location>
</feature>
<feature type="compositionally biased region" description="Basic and acidic residues" evidence="3">
    <location>
        <begin position="340"/>
        <end position="349"/>
    </location>
</feature>
<sequence>MPSSSKRALLATSTEWRNRDSDLLKNGTTRPPHISASTEETKLEDRGANTVHATPVNAHRTSAVPPPHPTRSPATKAMAMPSTASTTASGRANPPAGGNSRIKGPWTREEDELLAKLVKEFGPKKWSVIASHVPGRIGKQCRERWLNHLDASVKKTPWSEAEDATLLKAQQQIGNRWCEIAKMLPGRPENAVKNRWNSLMNRRYPKHKGGASASSSPAAASSAASAQRMHAGAHLQSTHPSHAAAMMTQGRHATNMGYMPSHQAYAGTYSSNNGGMTSSTSSTATKKKSSTSRKTSSASTKRSSRAAGSASPTTSPAVATTQSSSSTGTGTPTGTRRSPRTRETHDSNLENHSLNLSSQEAPMPTKPTVAENELATKERKRPPPALNLSATELNTFSMSPTHNQLGGYPDHPMLAPSAHGTPRSVTSMFDRFAASVGAHSDADLLGSMDLDAVGNGPTTASPPSTEDAAASSALTNSLVGLSIDDDFKDLLGDITLAATPRRPAPGSNSHSMMASGAPSSCRMSGSSRLSATFRASSPRASASPRGLDLNLLDSLHLHDGFGFPASTTSVAASDFNFDLSTPRLTQCQSPVTKIRSDISRFFDEGRLDADAAA</sequence>
<evidence type="ECO:0000313" key="6">
    <source>
        <dbReference type="EMBL" id="GBG25159.1"/>
    </source>
</evidence>
<dbReference type="FunFam" id="1.10.10.60:FF:000010">
    <property type="entry name" value="Transcriptional activator Myb isoform A"/>
    <property type="match status" value="1"/>
</dbReference>
<feature type="domain" description="HTH myb-type" evidence="5">
    <location>
        <begin position="154"/>
        <end position="204"/>
    </location>
</feature>
<evidence type="ECO:0000259" key="5">
    <source>
        <dbReference type="PROSITE" id="PS51294"/>
    </source>
</evidence>
<evidence type="ECO:0000256" key="1">
    <source>
        <dbReference type="ARBA" id="ARBA00022737"/>
    </source>
</evidence>
<dbReference type="PANTHER" id="PTHR45614:SF232">
    <property type="entry name" value="TRANSCRIPTION FACTOR MYB3R-2"/>
    <property type="match status" value="1"/>
</dbReference>
<dbReference type="Proteomes" id="UP000241890">
    <property type="component" value="Unassembled WGS sequence"/>
</dbReference>
<comment type="caution">
    <text evidence="6">The sequence shown here is derived from an EMBL/GenBank/DDBJ whole genome shotgun (WGS) entry which is preliminary data.</text>
</comment>
<evidence type="ECO:0000256" key="2">
    <source>
        <dbReference type="ARBA" id="ARBA00023125"/>
    </source>
</evidence>
<feature type="region of interest" description="Disordered" evidence="3">
    <location>
        <begin position="500"/>
        <end position="521"/>
    </location>
</feature>
<dbReference type="GO" id="GO:0000981">
    <property type="term" value="F:DNA-binding transcription factor activity, RNA polymerase II-specific"/>
    <property type="evidence" value="ECO:0007669"/>
    <property type="project" value="TreeGrafter"/>
</dbReference>
<keyword evidence="1" id="KW-0677">Repeat</keyword>
<dbReference type="InterPro" id="IPR009057">
    <property type="entry name" value="Homeodomain-like_sf"/>
</dbReference>
<dbReference type="InParanoid" id="A0A2R5G4C0"/>
<gene>
    <name evidence="6" type="ORF">FCC1311_013762</name>
</gene>
<dbReference type="PROSITE" id="PS51294">
    <property type="entry name" value="HTH_MYB"/>
    <property type="match status" value="2"/>
</dbReference>
<dbReference type="OrthoDB" id="2143914at2759"/>
<feature type="compositionally biased region" description="Low complexity" evidence="3">
    <location>
        <begin position="211"/>
        <end position="226"/>
    </location>
</feature>
<protein>
    <submittedName>
        <fullName evidence="6">Transcription factor MYB98</fullName>
    </submittedName>
</protein>
<evidence type="ECO:0000256" key="3">
    <source>
        <dbReference type="SAM" id="MobiDB-lite"/>
    </source>
</evidence>
<proteinExistence type="predicted"/>
<feature type="domain" description="Myb-like" evidence="4">
    <location>
        <begin position="150"/>
        <end position="200"/>
    </location>
</feature>
<feature type="compositionally biased region" description="Low complexity" evidence="3">
    <location>
        <begin position="292"/>
        <end position="336"/>
    </location>
</feature>
<dbReference type="Gene3D" id="1.10.10.60">
    <property type="entry name" value="Homeodomain-like"/>
    <property type="match status" value="2"/>
</dbReference>
<organism evidence="6 7">
    <name type="scientific">Hondaea fermentalgiana</name>
    <dbReference type="NCBI Taxonomy" id="2315210"/>
    <lineage>
        <taxon>Eukaryota</taxon>
        <taxon>Sar</taxon>
        <taxon>Stramenopiles</taxon>
        <taxon>Bigyra</taxon>
        <taxon>Labyrinthulomycetes</taxon>
        <taxon>Thraustochytrida</taxon>
        <taxon>Thraustochytriidae</taxon>
        <taxon>Hondaea</taxon>
    </lineage>
</organism>
<dbReference type="InterPro" id="IPR001005">
    <property type="entry name" value="SANT/Myb"/>
</dbReference>
<dbReference type="EMBL" id="BEYU01000011">
    <property type="protein sequence ID" value="GBG25159.1"/>
    <property type="molecule type" value="Genomic_DNA"/>
</dbReference>
<feature type="region of interest" description="Disordered" evidence="3">
    <location>
        <begin position="274"/>
        <end position="365"/>
    </location>
</feature>
<dbReference type="SMART" id="SM00717">
    <property type="entry name" value="SANT"/>
    <property type="match status" value="2"/>
</dbReference>
<dbReference type="GO" id="GO:0000978">
    <property type="term" value="F:RNA polymerase II cis-regulatory region sequence-specific DNA binding"/>
    <property type="evidence" value="ECO:0007669"/>
    <property type="project" value="TreeGrafter"/>
</dbReference>
<feature type="domain" description="HTH myb-type" evidence="5">
    <location>
        <begin position="98"/>
        <end position="153"/>
    </location>
</feature>
<name>A0A2R5G4C0_9STRA</name>
<accession>A0A2R5G4C0</accession>